<keyword evidence="1" id="KW-1133">Transmembrane helix</keyword>
<organism evidence="2 3">
    <name type="scientific">Candidatus Daviesbacteria bacterium RIFCSPLOWO2_02_FULL_41_8</name>
    <dbReference type="NCBI Taxonomy" id="1797798"/>
    <lineage>
        <taxon>Bacteria</taxon>
        <taxon>Candidatus Daviesiibacteriota</taxon>
    </lineage>
</organism>
<name>A0A1F5NJ51_9BACT</name>
<protein>
    <recommendedName>
        <fullName evidence="4">Rod shape-determining protein MreD</fullName>
    </recommendedName>
</protein>
<evidence type="ECO:0000256" key="1">
    <source>
        <dbReference type="SAM" id="Phobius"/>
    </source>
</evidence>
<dbReference type="AlphaFoldDB" id="A0A1F5NJ51"/>
<feature type="transmembrane region" description="Helical" evidence="1">
    <location>
        <begin position="82"/>
        <end position="102"/>
    </location>
</feature>
<accession>A0A1F5NJ51</accession>
<evidence type="ECO:0008006" key="4">
    <source>
        <dbReference type="Google" id="ProtNLM"/>
    </source>
</evidence>
<keyword evidence="1" id="KW-0472">Membrane</keyword>
<dbReference type="EMBL" id="MFDZ01000042">
    <property type="protein sequence ID" value="OGE77583.1"/>
    <property type="molecule type" value="Genomic_DNA"/>
</dbReference>
<evidence type="ECO:0000313" key="2">
    <source>
        <dbReference type="EMBL" id="OGE77583.1"/>
    </source>
</evidence>
<feature type="transmembrane region" description="Helical" evidence="1">
    <location>
        <begin position="42"/>
        <end position="70"/>
    </location>
</feature>
<keyword evidence="1" id="KW-0812">Transmembrane</keyword>
<gene>
    <name evidence="2" type="ORF">A3J19_05090</name>
</gene>
<reference evidence="2 3" key="1">
    <citation type="journal article" date="2016" name="Nat. Commun.">
        <title>Thousands of microbial genomes shed light on interconnected biogeochemical processes in an aquifer system.</title>
        <authorList>
            <person name="Anantharaman K."/>
            <person name="Brown C.T."/>
            <person name="Hug L.A."/>
            <person name="Sharon I."/>
            <person name="Castelle C.J."/>
            <person name="Probst A.J."/>
            <person name="Thomas B.C."/>
            <person name="Singh A."/>
            <person name="Wilkins M.J."/>
            <person name="Karaoz U."/>
            <person name="Brodie E.L."/>
            <person name="Williams K.H."/>
            <person name="Hubbard S.S."/>
            <person name="Banfield J.F."/>
        </authorList>
    </citation>
    <scope>NUCLEOTIDE SEQUENCE [LARGE SCALE GENOMIC DNA]</scope>
</reference>
<comment type="caution">
    <text evidence="2">The sequence shown here is derived from an EMBL/GenBank/DDBJ whole genome shotgun (WGS) entry which is preliminary data.</text>
</comment>
<dbReference type="Proteomes" id="UP000176578">
    <property type="component" value="Unassembled WGS sequence"/>
</dbReference>
<feature type="transmembrane region" description="Helical" evidence="1">
    <location>
        <begin position="114"/>
        <end position="133"/>
    </location>
</feature>
<sequence length="147" mass="16658">MKTLIIILIIATFLQTTILPVDLVLLILICRAYIKSGRSNLYLGFAFGLLTAHLNLNFLGIQSLICLSFVQITQMLSKIRLAGNPLLIVPITLVFLSLNRIINSLLSHTTWEFSGVILTAFLSLPTLYLIRFWEERFIVRKGIKLKI</sequence>
<proteinExistence type="predicted"/>
<evidence type="ECO:0000313" key="3">
    <source>
        <dbReference type="Proteomes" id="UP000176578"/>
    </source>
</evidence>